<comment type="caution">
    <text evidence="2">The sequence shown here is derived from an EMBL/GenBank/DDBJ whole genome shotgun (WGS) entry which is preliminary data.</text>
</comment>
<organism evidence="2 3">
    <name type="scientific">Micromonospora vulcania</name>
    <dbReference type="NCBI Taxonomy" id="1441873"/>
    <lineage>
        <taxon>Bacteria</taxon>
        <taxon>Bacillati</taxon>
        <taxon>Actinomycetota</taxon>
        <taxon>Actinomycetes</taxon>
        <taxon>Micromonosporales</taxon>
        <taxon>Micromonosporaceae</taxon>
        <taxon>Micromonospora</taxon>
    </lineage>
</organism>
<evidence type="ECO:0000313" key="2">
    <source>
        <dbReference type="EMBL" id="MFC5925478.1"/>
    </source>
</evidence>
<dbReference type="RefSeq" id="WP_377513562.1">
    <property type="nucleotide sequence ID" value="NZ_JBHSQS010000011.1"/>
</dbReference>
<gene>
    <name evidence="2" type="ORF">ACFQGL_19225</name>
</gene>
<keyword evidence="3" id="KW-1185">Reference proteome</keyword>
<dbReference type="Proteomes" id="UP001596226">
    <property type="component" value="Unassembled WGS sequence"/>
</dbReference>
<evidence type="ECO:0000313" key="3">
    <source>
        <dbReference type="Proteomes" id="UP001596226"/>
    </source>
</evidence>
<accession>A0ABW1H8C5</accession>
<evidence type="ECO:0000256" key="1">
    <source>
        <dbReference type="SAM" id="MobiDB-lite"/>
    </source>
</evidence>
<name>A0ABW1H8C5_9ACTN</name>
<sequence length="225" mass="20304">MECVGPGSGDGLAVGVDGPAVGDGAVGLGRVVTEGGLLGLGRPDGEAGVAGGGGVVAGSDRVLVGSAVGVDVGSGVDVGLGVGLGVGSGVSVGGSVGDGTGDGLGAEVVGGTPQVGRATGGGGSTHLAGAGSQTTGPGTDRSGVREGSGSQPGVAVGPTLGVPGGGRAGWLVIGIGITTGPTDGVGMNGMLLSGSAVLPGVAEPALIAARMGIDAVPANRATVSR</sequence>
<protein>
    <submittedName>
        <fullName evidence="2">Uncharacterized protein</fullName>
    </submittedName>
</protein>
<proteinExistence type="predicted"/>
<reference evidence="3" key="1">
    <citation type="journal article" date="2019" name="Int. J. Syst. Evol. Microbiol.">
        <title>The Global Catalogue of Microorganisms (GCM) 10K type strain sequencing project: providing services to taxonomists for standard genome sequencing and annotation.</title>
        <authorList>
            <consortium name="The Broad Institute Genomics Platform"/>
            <consortium name="The Broad Institute Genome Sequencing Center for Infectious Disease"/>
            <person name="Wu L."/>
            <person name="Ma J."/>
        </authorList>
    </citation>
    <scope>NUCLEOTIDE SEQUENCE [LARGE SCALE GENOMIC DNA]</scope>
    <source>
        <strain evidence="3">CGMCC 4.7144</strain>
    </source>
</reference>
<feature type="region of interest" description="Disordered" evidence="1">
    <location>
        <begin position="113"/>
        <end position="161"/>
    </location>
</feature>
<dbReference type="EMBL" id="JBHSQS010000011">
    <property type="protein sequence ID" value="MFC5925478.1"/>
    <property type="molecule type" value="Genomic_DNA"/>
</dbReference>